<keyword evidence="3" id="KW-1185">Reference proteome</keyword>
<reference evidence="2 3" key="1">
    <citation type="submission" date="2023-10" db="EMBL/GenBank/DDBJ databases">
        <title>Noviherbaspirillum sp. CPCC 100848 genome assembly.</title>
        <authorList>
            <person name="Li X.Y."/>
            <person name="Fang X.M."/>
        </authorList>
    </citation>
    <scope>NUCLEOTIDE SEQUENCE [LARGE SCALE GENOMIC DNA]</scope>
    <source>
        <strain evidence="2 3">CPCC 100848</strain>
    </source>
</reference>
<feature type="compositionally biased region" description="Basic and acidic residues" evidence="1">
    <location>
        <begin position="137"/>
        <end position="151"/>
    </location>
</feature>
<feature type="compositionally biased region" description="Low complexity" evidence="1">
    <location>
        <begin position="192"/>
        <end position="214"/>
    </location>
</feature>
<organism evidence="2 3">
    <name type="scientific">Noviherbaspirillum album</name>
    <dbReference type="NCBI Taxonomy" id="3080276"/>
    <lineage>
        <taxon>Bacteria</taxon>
        <taxon>Pseudomonadati</taxon>
        <taxon>Pseudomonadota</taxon>
        <taxon>Betaproteobacteria</taxon>
        <taxon>Burkholderiales</taxon>
        <taxon>Oxalobacteraceae</taxon>
        <taxon>Noviherbaspirillum</taxon>
    </lineage>
</organism>
<accession>A0ABU6J329</accession>
<comment type="caution">
    <text evidence="2">The sequence shown here is derived from an EMBL/GenBank/DDBJ whole genome shotgun (WGS) entry which is preliminary data.</text>
</comment>
<sequence length="227" mass="23982">MPENFLRRWARRKTENAHGEAGAASAEHVQASAADAKAALTDAAETSAGSSAGTRTALPSMKDVASLAADADYSPFLARGVDKAVRRAAMKKLFSDPHFNVMDGLDIYIDDYTKPSPLPPGMLENLLHAKSTLEPKPLYETHKDDDGEQDRPQQAGDNEPGEPEEAVDSDDARGAGDEPAQAAPEPEHEVQAGADAEIETAAAEAPAGAPYAAARDIPINSTKFPHT</sequence>
<evidence type="ECO:0000313" key="3">
    <source>
        <dbReference type="Proteomes" id="UP001352263"/>
    </source>
</evidence>
<dbReference type="Pfam" id="PF11748">
    <property type="entry name" value="DUF3306"/>
    <property type="match status" value="1"/>
</dbReference>
<dbReference type="Proteomes" id="UP001352263">
    <property type="component" value="Unassembled WGS sequence"/>
</dbReference>
<protein>
    <submittedName>
        <fullName evidence="2">DUF3306 domain-containing protein</fullName>
    </submittedName>
</protein>
<evidence type="ECO:0000256" key="1">
    <source>
        <dbReference type="SAM" id="MobiDB-lite"/>
    </source>
</evidence>
<feature type="region of interest" description="Disordered" evidence="1">
    <location>
        <begin position="137"/>
        <end position="227"/>
    </location>
</feature>
<proteinExistence type="predicted"/>
<dbReference type="InterPro" id="IPR021735">
    <property type="entry name" value="DUF3306"/>
</dbReference>
<gene>
    <name evidence="2" type="ORF">RY831_01730</name>
</gene>
<feature type="compositionally biased region" description="Acidic residues" evidence="1">
    <location>
        <begin position="159"/>
        <end position="169"/>
    </location>
</feature>
<feature type="compositionally biased region" description="Low complexity" evidence="1">
    <location>
        <begin position="19"/>
        <end position="57"/>
    </location>
</feature>
<name>A0ABU6J329_9BURK</name>
<evidence type="ECO:0000313" key="2">
    <source>
        <dbReference type="EMBL" id="MEC4717858.1"/>
    </source>
</evidence>
<feature type="region of interest" description="Disordered" evidence="1">
    <location>
        <begin position="12"/>
        <end position="57"/>
    </location>
</feature>
<dbReference type="RefSeq" id="WP_326504603.1">
    <property type="nucleotide sequence ID" value="NZ_JAWIIV010000001.1"/>
</dbReference>
<dbReference type="EMBL" id="JAWIIV010000001">
    <property type="protein sequence ID" value="MEC4717858.1"/>
    <property type="molecule type" value="Genomic_DNA"/>
</dbReference>